<proteinExistence type="inferred from homology"/>
<sequence length="447" mass="48761">MGNDEPILIASVSNSRCQEMNEMPTNTATSSSSLAFSLSDIGKNVVGKIENGLVSCSLKRKRPPKIEIPNVLREISTDILKGCAAQGQADGSVCFNDTGVGVFALKGKKKFMEDAHKIFASSNGNKGFFGVYDGHGGSKAAEFVAENLHLKIFEMLDSSSGNKAKEEAVKAGYLKTDEEFLKQGLGSGACCVTALIEGKEMVVSNLGDCRAVLCRGGMAEALTIDHRPTREDERRRIEDKGGYVEIHRGTWRIHGTLAVSRSIGDAHLKDWVMAEPDTKVIYLTPDMQYLVLASDGLWEEVSNQEAVDIVMQSCSGTKKQFRKSSPQNSCTIASPLSKSPRASVVKSKKIFHQIGHKMSTAQQKRSEDEHCCENGSPPSKSRRISLVQQMKVKTHFPSNENEILIEKPAYDGLLAACKELVSLAVTRGSLDDITVMIIDLNHFTSQI</sequence>
<dbReference type="GO" id="GO:0046872">
    <property type="term" value="F:metal ion binding"/>
    <property type="evidence" value="ECO:0007669"/>
    <property type="project" value="UniProtKB-KW"/>
</dbReference>
<evidence type="ECO:0000256" key="5">
    <source>
        <dbReference type="ARBA" id="ARBA00022801"/>
    </source>
</evidence>
<keyword evidence="7 9" id="KW-0904">Protein phosphatase</keyword>
<dbReference type="InterPro" id="IPR015655">
    <property type="entry name" value="PP2C"/>
</dbReference>
<evidence type="ECO:0000259" key="11">
    <source>
        <dbReference type="PROSITE" id="PS51746"/>
    </source>
</evidence>
<dbReference type="Gramene" id="SIN_1018051.t">
    <property type="protein sequence ID" value="SIN_1018051.t"/>
    <property type="gene ID" value="SIN_1018051"/>
</dbReference>
<evidence type="ECO:0000256" key="2">
    <source>
        <dbReference type="ARBA" id="ARBA00001946"/>
    </source>
</evidence>
<evidence type="ECO:0000256" key="9">
    <source>
        <dbReference type="RuleBase" id="RU003465"/>
    </source>
</evidence>
<dbReference type="RefSeq" id="XP_011071154.1">
    <property type="nucleotide sequence ID" value="XM_011072852.2"/>
</dbReference>
<evidence type="ECO:0000256" key="1">
    <source>
        <dbReference type="ARBA" id="ARBA00001936"/>
    </source>
</evidence>
<dbReference type="AlphaFoldDB" id="A0A6I9SPQ1"/>
<keyword evidence="8" id="KW-0464">Manganese</keyword>
<protein>
    <recommendedName>
        <fullName evidence="3">protein-serine/threonine phosphatase</fullName>
        <ecNumber evidence="3">3.1.3.16</ecNumber>
    </recommendedName>
</protein>
<feature type="domain" description="PPM-type phosphatase" evidence="11">
    <location>
        <begin position="99"/>
        <end position="440"/>
    </location>
</feature>
<keyword evidence="6" id="KW-0460">Magnesium</keyword>
<keyword evidence="12" id="KW-1185">Reference proteome</keyword>
<dbReference type="SUPFAM" id="SSF81606">
    <property type="entry name" value="PP2C-like"/>
    <property type="match status" value="1"/>
</dbReference>
<dbReference type="PANTHER" id="PTHR47992">
    <property type="entry name" value="PROTEIN PHOSPHATASE"/>
    <property type="match status" value="1"/>
</dbReference>
<evidence type="ECO:0000256" key="8">
    <source>
        <dbReference type="ARBA" id="ARBA00023211"/>
    </source>
</evidence>
<evidence type="ECO:0000313" key="12">
    <source>
        <dbReference type="Proteomes" id="UP000504604"/>
    </source>
</evidence>
<dbReference type="Gene3D" id="3.60.40.10">
    <property type="entry name" value="PPM-type phosphatase domain"/>
    <property type="match status" value="1"/>
</dbReference>
<evidence type="ECO:0000313" key="13">
    <source>
        <dbReference type="RefSeq" id="XP_011071154.1"/>
    </source>
</evidence>
<dbReference type="SMART" id="SM00332">
    <property type="entry name" value="PP2Cc"/>
    <property type="match status" value="1"/>
</dbReference>
<dbReference type="OrthoDB" id="10264738at2759"/>
<keyword evidence="4" id="KW-0479">Metal-binding</keyword>
<evidence type="ECO:0000256" key="4">
    <source>
        <dbReference type="ARBA" id="ARBA00022723"/>
    </source>
</evidence>
<comment type="cofactor">
    <cofactor evidence="1">
        <name>Mn(2+)</name>
        <dbReference type="ChEBI" id="CHEBI:29035"/>
    </cofactor>
</comment>
<accession>A0A6I9SPQ1</accession>
<dbReference type="PROSITE" id="PS01032">
    <property type="entry name" value="PPM_1"/>
    <property type="match status" value="1"/>
</dbReference>
<dbReference type="FunCoup" id="A0A6I9SPQ1">
    <property type="interactions" value="2"/>
</dbReference>
<dbReference type="GO" id="GO:0004722">
    <property type="term" value="F:protein serine/threonine phosphatase activity"/>
    <property type="evidence" value="ECO:0007669"/>
    <property type="project" value="UniProtKB-EC"/>
</dbReference>
<dbReference type="PROSITE" id="PS51746">
    <property type="entry name" value="PPM_2"/>
    <property type="match status" value="1"/>
</dbReference>
<dbReference type="Pfam" id="PF00481">
    <property type="entry name" value="PP2C"/>
    <property type="match status" value="1"/>
</dbReference>
<evidence type="ECO:0000256" key="6">
    <source>
        <dbReference type="ARBA" id="ARBA00022842"/>
    </source>
</evidence>
<dbReference type="InterPro" id="IPR001932">
    <property type="entry name" value="PPM-type_phosphatase-like_dom"/>
</dbReference>
<dbReference type="InParanoid" id="A0A6I9SPQ1"/>
<dbReference type="CDD" id="cd00143">
    <property type="entry name" value="PP2Cc"/>
    <property type="match status" value="1"/>
</dbReference>
<keyword evidence="5 9" id="KW-0378">Hydrolase</keyword>
<dbReference type="KEGG" id="sind:105156651"/>
<name>A0A6I9SPQ1_SESIN</name>
<dbReference type="InterPro" id="IPR000222">
    <property type="entry name" value="PP2C_BS"/>
</dbReference>
<organism evidence="12 13">
    <name type="scientific">Sesamum indicum</name>
    <name type="common">Oriental sesame</name>
    <name type="synonym">Sesamum orientale</name>
    <dbReference type="NCBI Taxonomy" id="4182"/>
    <lineage>
        <taxon>Eukaryota</taxon>
        <taxon>Viridiplantae</taxon>
        <taxon>Streptophyta</taxon>
        <taxon>Embryophyta</taxon>
        <taxon>Tracheophyta</taxon>
        <taxon>Spermatophyta</taxon>
        <taxon>Magnoliopsida</taxon>
        <taxon>eudicotyledons</taxon>
        <taxon>Gunneridae</taxon>
        <taxon>Pentapetalae</taxon>
        <taxon>asterids</taxon>
        <taxon>lamiids</taxon>
        <taxon>Lamiales</taxon>
        <taxon>Pedaliaceae</taxon>
        <taxon>Sesamum</taxon>
    </lineage>
</organism>
<evidence type="ECO:0000256" key="3">
    <source>
        <dbReference type="ARBA" id="ARBA00013081"/>
    </source>
</evidence>
<evidence type="ECO:0000256" key="10">
    <source>
        <dbReference type="SAM" id="MobiDB-lite"/>
    </source>
</evidence>
<dbReference type="EC" id="3.1.3.16" evidence="3"/>
<evidence type="ECO:0000256" key="7">
    <source>
        <dbReference type="ARBA" id="ARBA00022912"/>
    </source>
</evidence>
<dbReference type="Proteomes" id="UP000504604">
    <property type="component" value="Linkage group LG2"/>
</dbReference>
<gene>
    <name evidence="13" type="primary">LOC105156651</name>
</gene>
<reference evidence="13" key="1">
    <citation type="submission" date="2025-08" db="UniProtKB">
        <authorList>
            <consortium name="RefSeq"/>
        </authorList>
    </citation>
    <scope>IDENTIFICATION</scope>
</reference>
<comment type="cofactor">
    <cofactor evidence="2">
        <name>Mg(2+)</name>
        <dbReference type="ChEBI" id="CHEBI:18420"/>
    </cofactor>
</comment>
<dbReference type="GeneID" id="105156651"/>
<dbReference type="InterPro" id="IPR036457">
    <property type="entry name" value="PPM-type-like_dom_sf"/>
</dbReference>
<comment type="similarity">
    <text evidence="9">Belongs to the PP2C family.</text>
</comment>
<feature type="region of interest" description="Disordered" evidence="10">
    <location>
        <begin position="358"/>
        <end position="381"/>
    </location>
</feature>